<dbReference type="InterPro" id="IPR001888">
    <property type="entry name" value="Transposase_1"/>
</dbReference>
<dbReference type="PANTHER" id="PTHR46060">
    <property type="entry name" value="MARINER MOS1 TRANSPOSASE-LIKE PROTEIN"/>
    <property type="match status" value="1"/>
</dbReference>
<evidence type="ECO:0000313" key="2">
    <source>
        <dbReference type="EMBL" id="GBO06247.1"/>
    </source>
</evidence>
<comment type="caution">
    <text evidence="3">The sequence shown here is derived from an EMBL/GenBank/DDBJ whole genome shotgun (WGS) entry which is preliminary data.</text>
</comment>
<keyword evidence="4" id="KW-1185">Reference proteome</keyword>
<dbReference type="AlphaFoldDB" id="A0A4Y2U3L1"/>
<gene>
    <name evidence="2" type="ORF">AVEN_18381_1</name>
    <name evidence="3" type="ORF">AVEN_221164_1</name>
</gene>
<dbReference type="PANTHER" id="PTHR46060:SF1">
    <property type="entry name" value="MARINER MOS1 TRANSPOSASE-LIKE PROTEIN"/>
    <property type="match status" value="1"/>
</dbReference>
<dbReference type="Proteomes" id="UP000499080">
    <property type="component" value="Unassembled WGS sequence"/>
</dbReference>
<dbReference type="OrthoDB" id="6434254at2759"/>
<dbReference type="Pfam" id="PF01359">
    <property type="entry name" value="Transposase_1"/>
    <property type="match status" value="1"/>
</dbReference>
<reference evidence="3 4" key="1">
    <citation type="journal article" date="2019" name="Sci. Rep.">
        <title>Orb-weaving spider Araneus ventricosus genome elucidates the spidroin gene catalogue.</title>
        <authorList>
            <person name="Kono N."/>
            <person name="Nakamura H."/>
            <person name="Ohtoshi R."/>
            <person name="Moran D.A.P."/>
            <person name="Shinohara A."/>
            <person name="Yoshida Y."/>
            <person name="Fujiwara M."/>
            <person name="Mori M."/>
            <person name="Tomita M."/>
            <person name="Arakawa K."/>
        </authorList>
    </citation>
    <scope>NUCLEOTIDE SEQUENCE [LARGE SCALE GENOMIC DNA]</scope>
</reference>
<name>A0A4Y2U3L1_ARAVE</name>
<dbReference type="EMBL" id="BGPR01032660">
    <property type="protein sequence ID" value="GBO06256.1"/>
    <property type="molecule type" value="Genomic_DNA"/>
</dbReference>
<accession>A0A4Y2U3L1</accession>
<protein>
    <submittedName>
        <fullName evidence="3">Uncharacterized protein</fullName>
    </submittedName>
</protein>
<evidence type="ECO:0000313" key="4">
    <source>
        <dbReference type="Proteomes" id="UP000499080"/>
    </source>
</evidence>
<proteinExistence type="predicted"/>
<dbReference type="EMBL" id="BGPR01032652">
    <property type="protein sequence ID" value="GBO06247.1"/>
    <property type="molecule type" value="Genomic_DNA"/>
</dbReference>
<dbReference type="Gene3D" id="3.30.420.10">
    <property type="entry name" value="Ribonuclease H-like superfamily/Ribonuclease H"/>
    <property type="match status" value="1"/>
</dbReference>
<evidence type="ECO:0000313" key="3">
    <source>
        <dbReference type="EMBL" id="GBO06256.1"/>
    </source>
</evidence>
<evidence type="ECO:0000256" key="1">
    <source>
        <dbReference type="SAM" id="MobiDB-lite"/>
    </source>
</evidence>
<dbReference type="GO" id="GO:0003676">
    <property type="term" value="F:nucleic acid binding"/>
    <property type="evidence" value="ECO:0007669"/>
    <property type="project" value="InterPro"/>
</dbReference>
<dbReference type="InterPro" id="IPR036397">
    <property type="entry name" value="RNaseH_sf"/>
</dbReference>
<feature type="region of interest" description="Disordered" evidence="1">
    <location>
        <begin position="1"/>
        <end position="24"/>
    </location>
</feature>
<sequence length="102" mass="11312">MIPESKAASMMWKHPSSPSQKKFKVSPSTQKLMLIVFWDMKGVLLTEFLPHGSTVNSATYCATLTKLRCAICDKCSTANRLLHDNARPHVSCPVCEKPQGYG</sequence>
<dbReference type="InterPro" id="IPR052709">
    <property type="entry name" value="Transposase-MT_Hybrid"/>
</dbReference>
<organism evidence="3 4">
    <name type="scientific">Araneus ventricosus</name>
    <name type="common">Orbweaver spider</name>
    <name type="synonym">Epeira ventricosa</name>
    <dbReference type="NCBI Taxonomy" id="182803"/>
    <lineage>
        <taxon>Eukaryota</taxon>
        <taxon>Metazoa</taxon>
        <taxon>Ecdysozoa</taxon>
        <taxon>Arthropoda</taxon>
        <taxon>Chelicerata</taxon>
        <taxon>Arachnida</taxon>
        <taxon>Araneae</taxon>
        <taxon>Araneomorphae</taxon>
        <taxon>Entelegynae</taxon>
        <taxon>Araneoidea</taxon>
        <taxon>Araneidae</taxon>
        <taxon>Araneus</taxon>
    </lineage>
</organism>